<gene>
    <name evidence="1" type="ORF">M406DRAFT_57260</name>
</gene>
<dbReference type="AlphaFoldDB" id="A0A9P5CLC0"/>
<sequence>MATTGSTEERHRMCHTVLQDYHDFPEREDPTTWSCFETLLRALLGLLGTDYNVLPKTTGPIIARPASAAVYVRNVLQDLKSQRSLWSL</sequence>
<protein>
    <submittedName>
        <fullName evidence="1">Uncharacterized protein</fullName>
    </submittedName>
</protein>
<accession>A0A9P5CLC0</accession>
<comment type="caution">
    <text evidence="1">The sequence shown here is derived from an EMBL/GenBank/DDBJ whole genome shotgun (WGS) entry which is preliminary data.</text>
</comment>
<keyword evidence="2" id="KW-1185">Reference proteome</keyword>
<reference evidence="1" key="1">
    <citation type="journal article" date="2020" name="Phytopathology">
        <title>Genome sequence of the chestnut blight fungus Cryphonectria parasitica EP155: A fundamental resource for an archetypical invasive plant pathogen.</title>
        <authorList>
            <person name="Crouch J.A."/>
            <person name="Dawe A."/>
            <person name="Aerts A."/>
            <person name="Barry K."/>
            <person name="Churchill A.C.L."/>
            <person name="Grimwood J."/>
            <person name="Hillman B."/>
            <person name="Milgroom M.G."/>
            <person name="Pangilinan J."/>
            <person name="Smith M."/>
            <person name="Salamov A."/>
            <person name="Schmutz J."/>
            <person name="Yadav J."/>
            <person name="Grigoriev I.V."/>
            <person name="Nuss D."/>
        </authorList>
    </citation>
    <scope>NUCLEOTIDE SEQUENCE</scope>
    <source>
        <strain evidence="1">EP155</strain>
    </source>
</reference>
<evidence type="ECO:0000313" key="1">
    <source>
        <dbReference type="EMBL" id="KAF3763174.1"/>
    </source>
</evidence>
<proteinExistence type="predicted"/>
<name>A0A9P5CLC0_CRYP1</name>
<dbReference type="Proteomes" id="UP000803844">
    <property type="component" value="Unassembled WGS sequence"/>
</dbReference>
<dbReference type="GeneID" id="63841711"/>
<evidence type="ECO:0000313" key="2">
    <source>
        <dbReference type="Proteomes" id="UP000803844"/>
    </source>
</evidence>
<dbReference type="RefSeq" id="XP_040774135.1">
    <property type="nucleotide sequence ID" value="XM_040924582.1"/>
</dbReference>
<dbReference type="EMBL" id="MU032349">
    <property type="protein sequence ID" value="KAF3763174.1"/>
    <property type="molecule type" value="Genomic_DNA"/>
</dbReference>
<organism evidence="1 2">
    <name type="scientific">Cryphonectria parasitica (strain ATCC 38755 / EP155)</name>
    <dbReference type="NCBI Taxonomy" id="660469"/>
    <lineage>
        <taxon>Eukaryota</taxon>
        <taxon>Fungi</taxon>
        <taxon>Dikarya</taxon>
        <taxon>Ascomycota</taxon>
        <taxon>Pezizomycotina</taxon>
        <taxon>Sordariomycetes</taxon>
        <taxon>Sordariomycetidae</taxon>
        <taxon>Diaporthales</taxon>
        <taxon>Cryphonectriaceae</taxon>
        <taxon>Cryphonectria-Endothia species complex</taxon>
        <taxon>Cryphonectria</taxon>
    </lineage>
</organism>